<accession>A0A7Z1HPV3</accession>
<proteinExistence type="predicted"/>
<organism evidence="1 2">
    <name type="scientific">Salmonella dublin</name>
    <dbReference type="NCBI Taxonomy" id="98360"/>
    <lineage>
        <taxon>Bacteria</taxon>
        <taxon>Pseudomonadati</taxon>
        <taxon>Pseudomonadota</taxon>
        <taxon>Gammaproteobacteria</taxon>
        <taxon>Enterobacterales</taxon>
        <taxon>Enterobacteriaceae</taxon>
        <taxon>Salmonella</taxon>
    </lineage>
</organism>
<dbReference type="Proteomes" id="UP000221568">
    <property type="component" value="Unassembled WGS sequence"/>
</dbReference>
<name>A0A7Z1HPV3_SALDU</name>
<evidence type="ECO:0000313" key="2">
    <source>
        <dbReference type="Proteomes" id="UP000221568"/>
    </source>
</evidence>
<feature type="non-terminal residue" evidence="1">
    <location>
        <position position="1"/>
    </location>
</feature>
<evidence type="ECO:0000313" key="1">
    <source>
        <dbReference type="EMBL" id="PHP46547.1"/>
    </source>
</evidence>
<dbReference type="AlphaFoldDB" id="A0A7Z1HPV3"/>
<protein>
    <submittedName>
        <fullName evidence="1">Integrase</fullName>
    </submittedName>
</protein>
<gene>
    <name evidence="1" type="ORF">CR088_26900</name>
</gene>
<reference evidence="1 2" key="1">
    <citation type="submission" date="2017-10" db="EMBL/GenBank/DDBJ databases">
        <title>Characterization of the Virulence Potential of Salmonella enterica Isolates Carrying Incompatibility Group FIB Plasmids using Caco-2 Intestinal Epithelial Cells.</title>
        <authorList>
            <person name="Sanad Y."/>
            <person name="Khajanchi B."/>
            <person name="Deck J."/>
            <person name="Cox J."/>
            <person name="Thaker R."/>
            <person name="Han J."/>
            <person name="Nayak R."/>
            <person name="Foley S."/>
        </authorList>
    </citation>
    <scope>NUCLEOTIDE SEQUENCE [LARGE SCALE GENOMIC DNA]</scope>
    <source>
        <strain evidence="1 2">SE853</strain>
    </source>
</reference>
<sequence>ERQEQLRSYLMGWRDGSGTAATYNKRFIRQKGFEAALALQAGNGTSLPEDFKDDHE</sequence>
<dbReference type="EMBL" id="PDOM01000172">
    <property type="protein sequence ID" value="PHP46547.1"/>
    <property type="molecule type" value="Genomic_DNA"/>
</dbReference>
<comment type="caution">
    <text evidence="1">The sequence shown here is derived from an EMBL/GenBank/DDBJ whole genome shotgun (WGS) entry which is preliminary data.</text>
</comment>